<dbReference type="HOGENOM" id="CLU_149981_4_0_9"/>
<dbReference type="STRING" id="1128398.Curi_c10760"/>
<sequence>MIIGSCTVELMIYEANSLKDKRHVIKSLIGKLQSRFNISVAEVGLNDVWRSSIIGFACVTNNTSHANKIISNVIKFIGGDTRVEMTNHEIEIL</sequence>
<dbReference type="EMBL" id="CP003326">
    <property type="protein sequence ID" value="AFS78090.1"/>
    <property type="molecule type" value="Genomic_DNA"/>
</dbReference>
<dbReference type="AlphaFoldDB" id="K0AZF5"/>
<evidence type="ECO:0008006" key="3">
    <source>
        <dbReference type="Google" id="ProtNLM"/>
    </source>
</evidence>
<proteinExistence type="predicted"/>
<evidence type="ECO:0000313" key="1">
    <source>
        <dbReference type="EMBL" id="AFS78090.1"/>
    </source>
</evidence>
<dbReference type="Proteomes" id="UP000006094">
    <property type="component" value="Chromosome"/>
</dbReference>
<dbReference type="InterPro" id="IPR036746">
    <property type="entry name" value="TT1725-like_sf"/>
</dbReference>
<name>K0AZF5_GOTA9</name>
<dbReference type="SUPFAM" id="SSF103007">
    <property type="entry name" value="Hypothetical protein TT1725"/>
    <property type="match status" value="1"/>
</dbReference>
<keyword evidence="2" id="KW-1185">Reference proteome</keyword>
<dbReference type="Pfam" id="PF04456">
    <property type="entry name" value="DUF503"/>
    <property type="match status" value="1"/>
</dbReference>
<dbReference type="OrthoDB" id="9809023at2"/>
<dbReference type="InterPro" id="IPR007546">
    <property type="entry name" value="DUF503"/>
</dbReference>
<dbReference type="Gene3D" id="3.30.70.1120">
    <property type="entry name" value="TT1725-like"/>
    <property type="match status" value="1"/>
</dbReference>
<protein>
    <recommendedName>
        <fullName evidence="3">DUF503 domain-containing protein</fullName>
    </recommendedName>
</protein>
<accession>K0AZF5</accession>
<dbReference type="RefSeq" id="WP_014967227.1">
    <property type="nucleotide sequence ID" value="NC_018664.1"/>
</dbReference>
<gene>
    <name evidence="1" type="ordered locus">Curi_c10760</name>
</gene>
<dbReference type="eggNOG" id="COG1550">
    <property type="taxonomic scope" value="Bacteria"/>
</dbReference>
<dbReference type="PANTHER" id="PTHR36441:SF1">
    <property type="entry name" value="DUF503 DOMAIN-CONTAINING PROTEIN"/>
    <property type="match status" value="1"/>
</dbReference>
<evidence type="ECO:0000313" key="2">
    <source>
        <dbReference type="Proteomes" id="UP000006094"/>
    </source>
</evidence>
<dbReference type="KEGG" id="cad:Curi_c10760"/>
<dbReference type="PANTHER" id="PTHR36441">
    <property type="entry name" value="HYPOTHETICAL CYTOSOLIC PROTEIN"/>
    <property type="match status" value="1"/>
</dbReference>
<reference evidence="1 2" key="1">
    <citation type="journal article" date="2012" name="PLoS ONE">
        <title>The purine-utilizing bacterium Clostridium acidurici 9a: a genome-guided metabolic reconsideration.</title>
        <authorList>
            <person name="Hartwich K."/>
            <person name="Poehlein A."/>
            <person name="Daniel R."/>
        </authorList>
    </citation>
    <scope>NUCLEOTIDE SEQUENCE [LARGE SCALE GENOMIC DNA]</scope>
    <source>
        <strain evidence="2">ATCC 7906 / DSM 604 / BCRC 14475 / CIP 104303 / KCTC 5404 / NCIMB 10678 / 9a</strain>
    </source>
</reference>
<organism evidence="1 2">
    <name type="scientific">Gottschalkia acidurici (strain ATCC 7906 / DSM 604 / BCRC 14475 / CIP 104303 / KCTC 5404 / NCIMB 10678 / 9a)</name>
    <name type="common">Clostridium acidurici</name>
    <dbReference type="NCBI Taxonomy" id="1128398"/>
    <lineage>
        <taxon>Bacteria</taxon>
        <taxon>Bacillati</taxon>
        <taxon>Bacillota</taxon>
        <taxon>Tissierellia</taxon>
        <taxon>Tissierellales</taxon>
        <taxon>Gottschalkiaceae</taxon>
        <taxon>Gottschalkia</taxon>
    </lineage>
</organism>